<feature type="transmembrane region" description="Helical" evidence="1">
    <location>
        <begin position="274"/>
        <end position="296"/>
    </location>
</feature>
<dbReference type="GO" id="GO:0022904">
    <property type="term" value="P:respiratory electron transport chain"/>
    <property type="evidence" value="ECO:0007669"/>
    <property type="project" value="InterPro"/>
</dbReference>
<dbReference type="Pfam" id="PF00033">
    <property type="entry name" value="Cytochrome_B"/>
    <property type="match status" value="1"/>
</dbReference>
<evidence type="ECO:0000313" key="3">
    <source>
        <dbReference type="EMBL" id="SVA27406.1"/>
    </source>
</evidence>
<feature type="transmembrane region" description="Helical" evidence="1">
    <location>
        <begin position="115"/>
        <end position="135"/>
    </location>
</feature>
<dbReference type="PROSITE" id="PS51002">
    <property type="entry name" value="CYTB_NTER"/>
    <property type="match status" value="1"/>
</dbReference>
<feature type="transmembrane region" description="Helical" evidence="1">
    <location>
        <begin position="33"/>
        <end position="56"/>
    </location>
</feature>
<feature type="transmembrane region" description="Helical" evidence="1">
    <location>
        <begin position="225"/>
        <end position="245"/>
    </location>
</feature>
<dbReference type="GO" id="GO:0016020">
    <property type="term" value="C:membrane"/>
    <property type="evidence" value="ECO:0007669"/>
    <property type="project" value="InterPro"/>
</dbReference>
<dbReference type="GO" id="GO:0016491">
    <property type="term" value="F:oxidoreductase activity"/>
    <property type="evidence" value="ECO:0007669"/>
    <property type="project" value="InterPro"/>
</dbReference>
<dbReference type="InterPro" id="IPR027387">
    <property type="entry name" value="Cytb/b6-like_sf"/>
</dbReference>
<feature type="transmembrane region" description="Helical" evidence="1">
    <location>
        <begin position="176"/>
        <end position="198"/>
    </location>
</feature>
<evidence type="ECO:0000259" key="2">
    <source>
        <dbReference type="PROSITE" id="PS51002"/>
    </source>
</evidence>
<organism evidence="3">
    <name type="scientific">marine metagenome</name>
    <dbReference type="NCBI Taxonomy" id="408172"/>
    <lineage>
        <taxon>unclassified sequences</taxon>
        <taxon>metagenomes</taxon>
        <taxon>ecological metagenomes</taxon>
    </lineage>
</organism>
<keyword evidence="1" id="KW-1133">Transmembrane helix</keyword>
<dbReference type="AlphaFoldDB" id="A0A381UGU1"/>
<protein>
    <recommendedName>
        <fullName evidence="2">Cytochrome b/b6 N-terminal region profile domain-containing protein</fullName>
    </recommendedName>
</protein>
<feature type="domain" description="Cytochrome b/b6 N-terminal region profile" evidence="2">
    <location>
        <begin position="5"/>
        <end position="208"/>
    </location>
</feature>
<dbReference type="InterPro" id="IPR005797">
    <property type="entry name" value="Cyt_b/b6_N"/>
</dbReference>
<keyword evidence="1" id="KW-0472">Membrane</keyword>
<dbReference type="PANTHER" id="PTHR19271">
    <property type="entry name" value="CYTOCHROME B"/>
    <property type="match status" value="1"/>
</dbReference>
<reference evidence="3" key="1">
    <citation type="submission" date="2018-05" db="EMBL/GenBank/DDBJ databases">
        <authorList>
            <person name="Lanie J.A."/>
            <person name="Ng W.-L."/>
            <person name="Kazmierczak K.M."/>
            <person name="Andrzejewski T.M."/>
            <person name="Davidsen T.M."/>
            <person name="Wayne K.J."/>
            <person name="Tettelin H."/>
            <person name="Glass J.I."/>
            <person name="Rusch D."/>
            <person name="Podicherti R."/>
            <person name="Tsui H.-C.T."/>
            <person name="Winkler M.E."/>
        </authorList>
    </citation>
    <scope>NUCLEOTIDE SEQUENCE</scope>
</reference>
<evidence type="ECO:0000256" key="1">
    <source>
        <dbReference type="SAM" id="Phobius"/>
    </source>
</evidence>
<feature type="transmembrane region" description="Helical" evidence="1">
    <location>
        <begin position="82"/>
        <end position="103"/>
    </location>
</feature>
<name>A0A381UGU1_9ZZZZ</name>
<dbReference type="InterPro" id="IPR016174">
    <property type="entry name" value="Di-haem_cyt_TM"/>
</dbReference>
<feature type="transmembrane region" description="Helical" evidence="1">
    <location>
        <begin position="308"/>
        <end position="330"/>
    </location>
</feature>
<dbReference type="PANTHER" id="PTHR19271:SF16">
    <property type="entry name" value="CYTOCHROME B"/>
    <property type="match status" value="1"/>
</dbReference>
<dbReference type="Gene3D" id="1.20.810.10">
    <property type="entry name" value="Cytochrome Bc1 Complex, Chain C"/>
    <property type="match status" value="1"/>
</dbReference>
<sequence>MANGLTKILEDRLGIHLLEYDIPEHSNSIKYSLGGMTLSSFGVLVISGILLAQFFIPDPERANRSLHYLVDQVYLGWYLRGIHFWAGEVLTVTMILHAIRVFFTASYKNPREINWLIGIGIMVIMVTLLFTGTVLKWDQEAYEALAHFLWVAEKMGPFGLPLTEAFAQGVPLLNRIYMAHISLLPIIVIVMIGLHLFYIKYHKLSQLPDATKPAKNIPFTQHMAYLRRAGSGILLLICLLALTIAPPLGEEPVLGLEVTKPPWQFVWIYALENVWVPSLIVAPPIIIGFLLAIPIVDQNKERYWKRRPLAIAVLAGFILIFAALIIWGSVTTMTHSM</sequence>
<keyword evidence="1" id="KW-0812">Transmembrane</keyword>
<accession>A0A381UGU1</accession>
<dbReference type="SUPFAM" id="SSF81342">
    <property type="entry name" value="Transmembrane di-heme cytochromes"/>
    <property type="match status" value="1"/>
</dbReference>
<proteinExistence type="predicted"/>
<dbReference type="EMBL" id="UINC01006417">
    <property type="protein sequence ID" value="SVA27406.1"/>
    <property type="molecule type" value="Genomic_DNA"/>
</dbReference>
<dbReference type="GO" id="GO:0009055">
    <property type="term" value="F:electron transfer activity"/>
    <property type="evidence" value="ECO:0007669"/>
    <property type="project" value="InterPro"/>
</dbReference>
<gene>
    <name evidence="3" type="ORF">METZ01_LOCUS80260</name>
</gene>